<evidence type="ECO:0000313" key="1">
    <source>
        <dbReference type="EMBL" id="KAK5982053.1"/>
    </source>
</evidence>
<sequence>YPQVSKRSGHVWRQSRTETHFGRTSSLSTALLQITPLIRGVKKTTRKRLHLVSPVWNTWYRCC</sequence>
<feature type="non-terminal residue" evidence="1">
    <location>
        <position position="1"/>
    </location>
</feature>
<reference evidence="1 2" key="1">
    <citation type="submission" date="2019-10" db="EMBL/GenBank/DDBJ databases">
        <title>Assembly and Annotation for the nematode Trichostrongylus colubriformis.</title>
        <authorList>
            <person name="Martin J."/>
        </authorList>
    </citation>
    <scope>NUCLEOTIDE SEQUENCE [LARGE SCALE GENOMIC DNA]</scope>
    <source>
        <strain evidence="1">G859</strain>
        <tissue evidence="1">Whole worm</tissue>
    </source>
</reference>
<proteinExistence type="predicted"/>
<accession>A0AAN8ISS5</accession>
<protein>
    <submittedName>
        <fullName evidence="1">Uncharacterized protein</fullName>
    </submittedName>
</protein>
<gene>
    <name evidence="1" type="ORF">GCK32_013678</name>
</gene>
<comment type="caution">
    <text evidence="1">The sequence shown here is derived from an EMBL/GenBank/DDBJ whole genome shotgun (WGS) entry which is preliminary data.</text>
</comment>
<name>A0AAN8ISS5_TRICO</name>
<keyword evidence="2" id="KW-1185">Reference proteome</keyword>
<dbReference type="EMBL" id="WIXE01005584">
    <property type="protein sequence ID" value="KAK5982053.1"/>
    <property type="molecule type" value="Genomic_DNA"/>
</dbReference>
<evidence type="ECO:0000313" key="2">
    <source>
        <dbReference type="Proteomes" id="UP001331761"/>
    </source>
</evidence>
<dbReference type="AlphaFoldDB" id="A0AAN8ISS5"/>
<organism evidence="1 2">
    <name type="scientific">Trichostrongylus colubriformis</name>
    <name type="common">Black scour worm</name>
    <dbReference type="NCBI Taxonomy" id="6319"/>
    <lineage>
        <taxon>Eukaryota</taxon>
        <taxon>Metazoa</taxon>
        <taxon>Ecdysozoa</taxon>
        <taxon>Nematoda</taxon>
        <taxon>Chromadorea</taxon>
        <taxon>Rhabditida</taxon>
        <taxon>Rhabditina</taxon>
        <taxon>Rhabditomorpha</taxon>
        <taxon>Strongyloidea</taxon>
        <taxon>Trichostrongylidae</taxon>
        <taxon>Trichostrongylus</taxon>
    </lineage>
</organism>
<dbReference type="Proteomes" id="UP001331761">
    <property type="component" value="Unassembled WGS sequence"/>
</dbReference>